<dbReference type="PANTHER" id="PTHR38688:SF1">
    <property type="entry name" value="FAD_NAD(P)-BINDING DOMAIN-CONTAINING PROTEIN"/>
    <property type="match status" value="1"/>
</dbReference>
<dbReference type="EMBL" id="LKMD01000100">
    <property type="protein sequence ID" value="PIB02035.1"/>
    <property type="molecule type" value="Genomic_DNA"/>
</dbReference>
<comment type="caution">
    <text evidence="2">The sequence shown here is derived from an EMBL/GenBank/DDBJ whole genome shotgun (WGS) entry which is preliminary data.</text>
</comment>
<organism evidence="2 3">
    <name type="scientific">Cercospora beticola</name>
    <name type="common">Sugarbeet leaf spot fungus</name>
    <dbReference type="NCBI Taxonomy" id="122368"/>
    <lineage>
        <taxon>Eukaryota</taxon>
        <taxon>Fungi</taxon>
        <taxon>Dikarya</taxon>
        <taxon>Ascomycota</taxon>
        <taxon>Pezizomycotina</taxon>
        <taxon>Dothideomycetes</taxon>
        <taxon>Dothideomycetidae</taxon>
        <taxon>Mycosphaerellales</taxon>
        <taxon>Mycosphaerellaceae</taxon>
        <taxon>Cercospora</taxon>
    </lineage>
</organism>
<feature type="domain" description="FAD/NAD(P)-binding" evidence="1">
    <location>
        <begin position="134"/>
        <end position="383"/>
    </location>
</feature>
<dbReference type="SUPFAM" id="SSF51905">
    <property type="entry name" value="FAD/NAD(P)-binding domain"/>
    <property type="match status" value="1"/>
</dbReference>
<dbReference type="PANTHER" id="PTHR38688">
    <property type="entry name" value="PYR_REDOX_2 DOMAIN-CONTAINING PROTEIN"/>
    <property type="match status" value="1"/>
</dbReference>
<dbReference type="Pfam" id="PF07992">
    <property type="entry name" value="Pyr_redox_2"/>
    <property type="match status" value="1"/>
</dbReference>
<gene>
    <name evidence="2" type="ORF">CB0940_02194</name>
</gene>
<dbReference type="PRINTS" id="PR00368">
    <property type="entry name" value="FADPNR"/>
</dbReference>
<evidence type="ECO:0000313" key="3">
    <source>
        <dbReference type="Proteomes" id="UP000230605"/>
    </source>
</evidence>
<evidence type="ECO:0000259" key="1">
    <source>
        <dbReference type="Pfam" id="PF07992"/>
    </source>
</evidence>
<dbReference type="Proteomes" id="UP000230605">
    <property type="component" value="Chromosome 1"/>
</dbReference>
<dbReference type="InterPro" id="IPR023753">
    <property type="entry name" value="FAD/NAD-binding_dom"/>
</dbReference>
<evidence type="ECO:0000313" key="2">
    <source>
        <dbReference type="EMBL" id="PIB02035.1"/>
    </source>
</evidence>
<dbReference type="PRINTS" id="PR00411">
    <property type="entry name" value="PNDRDTASEI"/>
</dbReference>
<reference evidence="2 3" key="1">
    <citation type="submission" date="2015-10" db="EMBL/GenBank/DDBJ databases">
        <title>The cercosporin biosynthetic gene cluster was horizontally transferred to several fungal lineages and shown to be expanded in Cercospora beticola based on microsynteny with recipient genomes.</title>
        <authorList>
            <person name="De Jonge R."/>
            <person name="Ebert M.K."/>
            <person name="Suttle J.C."/>
            <person name="Jurick Ii W.M."/>
            <person name="Secor G.A."/>
            <person name="Thomma B.P."/>
            <person name="Van De Peer Y."/>
            <person name="Bolton M.D."/>
        </authorList>
    </citation>
    <scope>NUCLEOTIDE SEQUENCE [LARGE SCALE GENOMIC DNA]</scope>
    <source>
        <strain evidence="2 3">09-40</strain>
    </source>
</reference>
<dbReference type="AlphaFoldDB" id="A0A2G5IB64"/>
<name>A0A2G5IB64_CERBT</name>
<dbReference type="InterPro" id="IPR036188">
    <property type="entry name" value="FAD/NAD-bd_sf"/>
</dbReference>
<proteinExistence type="predicted"/>
<protein>
    <recommendedName>
        <fullName evidence="1">FAD/NAD(P)-binding domain-containing protein</fullName>
    </recommendedName>
</protein>
<accession>A0A2G5IB64</accession>
<dbReference type="Gene3D" id="3.50.50.60">
    <property type="entry name" value="FAD/NAD(P)-binding domain"/>
    <property type="match status" value="1"/>
</dbReference>
<dbReference type="InterPro" id="IPR053275">
    <property type="entry name" value="Agnestin_monoxygenase"/>
</dbReference>
<sequence>MASTAQRSVLGRHVVRNAQQYGETRNSFLRQTRTTTSDAAISCVRQCVGAGSGRRGLSTFAAAAGHRRPLLLSAVGLSSRDIKARSDISFRSGSTSFVALDSSRTRRTMATHADPTTQQVRRDSAMSNVEEAYEAVVVGAGPAGITAVGNLLEQGLTKILWVDEYFNGGRVNQYYREVPSNTKVKLFIDYAQALSPFREIVGGAQAQDGSTTATTKASSEDKLRALRQLDQEKGCNLGHAADMCLILTEGLKQHPSITAHLGRISEGSLDPTSQTWTLSLPNSSNTIQTQRLVLCTGSSPLDPPLPFSPPNEIRHINLDDALSPTNLQSLLSPLGPTTVAVIGASHSAVLVLMNLSHIALTSKSDLRIKWFTRHPLRYAEYYDSYIARDNTGLKGEAADWAKRNLEEGKLEKSDVGKVVQKVAYQKGEEESVYREHLRDGKTGFVVQAIGYSRNPIPELKFSNGKEIEEVKFDHDRGCFWYGKEGEKKVLPGVYGAGIAFPQRVVDKKYGHEEFNVGFFKFMKAVKGWVGGWKDGVKVEA</sequence>
<dbReference type="OrthoDB" id="432536at2759"/>
<dbReference type="GO" id="GO:0016491">
    <property type="term" value="F:oxidoreductase activity"/>
    <property type="evidence" value="ECO:0007669"/>
    <property type="project" value="InterPro"/>
</dbReference>